<dbReference type="GO" id="GO:0046872">
    <property type="term" value="F:metal ion binding"/>
    <property type="evidence" value="ECO:0007669"/>
    <property type="project" value="UniProtKB-KW"/>
</dbReference>
<keyword evidence="3 6" id="KW-0808">Transferase</keyword>
<dbReference type="EMBL" id="WHOD01000135">
    <property type="protein sequence ID" value="NOU98371.1"/>
    <property type="molecule type" value="Genomic_DNA"/>
</dbReference>
<evidence type="ECO:0000256" key="4">
    <source>
        <dbReference type="ARBA" id="ARBA00022723"/>
    </source>
</evidence>
<protein>
    <recommendedName>
        <fullName evidence="9">Polyprenyl synthetase</fullName>
    </recommendedName>
</protein>
<comment type="similarity">
    <text evidence="2 6">Belongs to the FPP/GGPP synthase family.</text>
</comment>
<dbReference type="Pfam" id="PF00348">
    <property type="entry name" value="polyprenyl_synt"/>
    <property type="match status" value="1"/>
</dbReference>
<keyword evidence="5" id="KW-0460">Magnesium</keyword>
<comment type="cofactor">
    <cofactor evidence="1">
        <name>Mg(2+)</name>
        <dbReference type="ChEBI" id="CHEBI:18420"/>
    </cofactor>
</comment>
<evidence type="ECO:0000313" key="8">
    <source>
        <dbReference type="Proteomes" id="UP000641588"/>
    </source>
</evidence>
<dbReference type="InterPro" id="IPR000092">
    <property type="entry name" value="Polyprenyl_synt"/>
</dbReference>
<dbReference type="RefSeq" id="WP_216625016.1">
    <property type="nucleotide sequence ID" value="NZ_WHOD01000135.1"/>
</dbReference>
<dbReference type="CDD" id="cd00867">
    <property type="entry name" value="Trans_IPPS"/>
    <property type="match status" value="1"/>
</dbReference>
<accession>A0A972H8H9</accession>
<evidence type="ECO:0000256" key="5">
    <source>
        <dbReference type="ARBA" id="ARBA00022842"/>
    </source>
</evidence>
<gene>
    <name evidence="7" type="ORF">GC093_34895</name>
</gene>
<dbReference type="AlphaFoldDB" id="A0A972H8H9"/>
<reference evidence="7" key="1">
    <citation type="submission" date="2019-10" db="EMBL/GenBank/DDBJ databases">
        <title>Description of Paenibacillus glebae sp. nov.</title>
        <authorList>
            <person name="Carlier A."/>
            <person name="Qi S."/>
        </authorList>
    </citation>
    <scope>NUCLEOTIDE SEQUENCE</scope>
    <source>
        <strain evidence="7">LMG 31456</strain>
    </source>
</reference>
<evidence type="ECO:0000256" key="6">
    <source>
        <dbReference type="RuleBase" id="RU004466"/>
    </source>
</evidence>
<dbReference type="SFLD" id="SFLDG01211">
    <property type="entry name" value="Competence_Regulatory_Protein"/>
    <property type="match status" value="1"/>
</dbReference>
<sequence length="316" mass="36124">MDRYVVEELHRVIDQYIVSDDLNTLIKQFIQEKASEDSIWSRITEYSHRMLGGTFTHIGQVAALSELIVLALDIADDLQDQDNIAKPWMTCPPSYTLNALLAFQTIFMGEMGRLQQSYSGTSNLVEGASHILAGAINGQQKDLNSSITTEADCLAMVREKSGSLIKLACYMGYVFVENCTQETIEQMNELADCIGIMAQIENDMKDVMRFDLKNDLIQKKRTLPIIFLLLHGDEDFPILKQFYEEQLTAEQFLKHKLACLQYISESGCIEYCKIVQSLYFNRAEELYNSMPSCSPWREEFKEITFGTYEIKEESLS</sequence>
<dbReference type="SUPFAM" id="SSF48576">
    <property type="entry name" value="Terpenoid synthases"/>
    <property type="match status" value="1"/>
</dbReference>
<evidence type="ECO:0000256" key="3">
    <source>
        <dbReference type="ARBA" id="ARBA00022679"/>
    </source>
</evidence>
<keyword evidence="4" id="KW-0479">Metal-binding</keyword>
<evidence type="ECO:0000313" key="7">
    <source>
        <dbReference type="EMBL" id="NOU98371.1"/>
    </source>
</evidence>
<evidence type="ECO:0000256" key="1">
    <source>
        <dbReference type="ARBA" id="ARBA00001946"/>
    </source>
</evidence>
<evidence type="ECO:0000256" key="2">
    <source>
        <dbReference type="ARBA" id="ARBA00006706"/>
    </source>
</evidence>
<dbReference type="Gene3D" id="1.10.600.10">
    <property type="entry name" value="Farnesyl Diphosphate Synthase"/>
    <property type="match status" value="1"/>
</dbReference>
<dbReference type="PANTHER" id="PTHR12001">
    <property type="entry name" value="GERANYLGERANYL PYROPHOSPHATE SYNTHASE"/>
    <property type="match status" value="1"/>
</dbReference>
<name>A0A972H8H9_9BACL</name>
<dbReference type="InterPro" id="IPR033965">
    <property type="entry name" value="ComQ"/>
</dbReference>
<dbReference type="GO" id="GO:0004659">
    <property type="term" value="F:prenyltransferase activity"/>
    <property type="evidence" value="ECO:0007669"/>
    <property type="project" value="InterPro"/>
</dbReference>
<evidence type="ECO:0008006" key="9">
    <source>
        <dbReference type="Google" id="ProtNLM"/>
    </source>
</evidence>
<keyword evidence="8" id="KW-1185">Reference proteome</keyword>
<dbReference type="Proteomes" id="UP000641588">
    <property type="component" value="Unassembled WGS sequence"/>
</dbReference>
<organism evidence="7 8">
    <name type="scientific">Paenibacillus foliorum</name>
    <dbReference type="NCBI Taxonomy" id="2654974"/>
    <lineage>
        <taxon>Bacteria</taxon>
        <taxon>Bacillati</taxon>
        <taxon>Bacillota</taxon>
        <taxon>Bacilli</taxon>
        <taxon>Bacillales</taxon>
        <taxon>Paenibacillaceae</taxon>
        <taxon>Paenibacillus</taxon>
    </lineage>
</organism>
<dbReference type="InterPro" id="IPR008949">
    <property type="entry name" value="Isoprenoid_synthase_dom_sf"/>
</dbReference>
<dbReference type="GO" id="GO:0008299">
    <property type="term" value="P:isoprenoid biosynthetic process"/>
    <property type="evidence" value="ECO:0007669"/>
    <property type="project" value="InterPro"/>
</dbReference>
<dbReference type="PANTHER" id="PTHR12001:SF69">
    <property type="entry name" value="ALL TRANS-POLYPRENYL-DIPHOSPHATE SYNTHASE PDSS1"/>
    <property type="match status" value="1"/>
</dbReference>
<comment type="caution">
    <text evidence="7">The sequence shown here is derived from an EMBL/GenBank/DDBJ whole genome shotgun (WGS) entry which is preliminary data.</text>
</comment>
<proteinExistence type="inferred from homology"/>
<dbReference type="SFLD" id="SFLDS00005">
    <property type="entry name" value="Isoprenoid_Synthase_Type_I"/>
    <property type="match status" value="1"/>
</dbReference>